<dbReference type="EMBL" id="ML976045">
    <property type="protein sequence ID" value="KAF1941617.1"/>
    <property type="molecule type" value="Genomic_DNA"/>
</dbReference>
<sequence length="108" mass="11475">MTVPTAPAAVLPLEALGVCCRTNRSMPHMPSLSLLHQVQISPSRSVIACVVVCWLAPPSVAVRISISLFPAPSLLSRVALLVIVVAEGKKRIGKAHNAVYYTCTRGCI</sequence>
<evidence type="ECO:0000313" key="1">
    <source>
        <dbReference type="EMBL" id="KAF1941617.1"/>
    </source>
</evidence>
<organism evidence="1 2">
    <name type="scientific">Clathrospora elynae</name>
    <dbReference type="NCBI Taxonomy" id="706981"/>
    <lineage>
        <taxon>Eukaryota</taxon>
        <taxon>Fungi</taxon>
        <taxon>Dikarya</taxon>
        <taxon>Ascomycota</taxon>
        <taxon>Pezizomycotina</taxon>
        <taxon>Dothideomycetes</taxon>
        <taxon>Pleosporomycetidae</taxon>
        <taxon>Pleosporales</taxon>
        <taxon>Diademaceae</taxon>
        <taxon>Clathrospora</taxon>
    </lineage>
</organism>
<protein>
    <submittedName>
        <fullName evidence="1">Uncharacterized protein</fullName>
    </submittedName>
</protein>
<dbReference type="AlphaFoldDB" id="A0A6A5SX74"/>
<evidence type="ECO:0000313" key="2">
    <source>
        <dbReference type="Proteomes" id="UP000800038"/>
    </source>
</evidence>
<proteinExistence type="predicted"/>
<reference evidence="1" key="1">
    <citation type="journal article" date="2020" name="Stud. Mycol.">
        <title>101 Dothideomycetes genomes: a test case for predicting lifestyles and emergence of pathogens.</title>
        <authorList>
            <person name="Haridas S."/>
            <person name="Albert R."/>
            <person name="Binder M."/>
            <person name="Bloem J."/>
            <person name="Labutti K."/>
            <person name="Salamov A."/>
            <person name="Andreopoulos B."/>
            <person name="Baker S."/>
            <person name="Barry K."/>
            <person name="Bills G."/>
            <person name="Bluhm B."/>
            <person name="Cannon C."/>
            <person name="Castanera R."/>
            <person name="Culley D."/>
            <person name="Daum C."/>
            <person name="Ezra D."/>
            <person name="Gonzalez J."/>
            <person name="Henrissat B."/>
            <person name="Kuo A."/>
            <person name="Liang C."/>
            <person name="Lipzen A."/>
            <person name="Lutzoni F."/>
            <person name="Magnuson J."/>
            <person name="Mondo S."/>
            <person name="Nolan M."/>
            <person name="Ohm R."/>
            <person name="Pangilinan J."/>
            <person name="Park H.-J."/>
            <person name="Ramirez L."/>
            <person name="Alfaro M."/>
            <person name="Sun H."/>
            <person name="Tritt A."/>
            <person name="Yoshinaga Y."/>
            <person name="Zwiers L.-H."/>
            <person name="Turgeon B."/>
            <person name="Goodwin S."/>
            <person name="Spatafora J."/>
            <person name="Crous P."/>
            <person name="Grigoriev I."/>
        </authorList>
    </citation>
    <scope>NUCLEOTIDE SEQUENCE</scope>
    <source>
        <strain evidence="1">CBS 161.51</strain>
    </source>
</reference>
<name>A0A6A5SX74_9PLEO</name>
<dbReference type="Proteomes" id="UP000800038">
    <property type="component" value="Unassembled WGS sequence"/>
</dbReference>
<keyword evidence="2" id="KW-1185">Reference proteome</keyword>
<gene>
    <name evidence="1" type="ORF">EJ02DRAFT_195009</name>
</gene>
<accession>A0A6A5SX74</accession>